<protein>
    <submittedName>
        <fullName evidence="2">Uncharacterized protein</fullName>
    </submittedName>
</protein>
<feature type="transmembrane region" description="Helical" evidence="1">
    <location>
        <begin position="7"/>
        <end position="26"/>
    </location>
</feature>
<gene>
    <name evidence="2" type="ORF">S01H4_03931</name>
</gene>
<organism evidence="2">
    <name type="scientific">marine sediment metagenome</name>
    <dbReference type="NCBI Taxonomy" id="412755"/>
    <lineage>
        <taxon>unclassified sequences</taxon>
        <taxon>metagenomes</taxon>
        <taxon>ecological metagenomes</taxon>
    </lineage>
</organism>
<feature type="transmembrane region" description="Helical" evidence="1">
    <location>
        <begin position="32"/>
        <end position="51"/>
    </location>
</feature>
<evidence type="ECO:0000313" key="2">
    <source>
        <dbReference type="EMBL" id="GAG60364.1"/>
    </source>
</evidence>
<evidence type="ECO:0000256" key="1">
    <source>
        <dbReference type="SAM" id="Phobius"/>
    </source>
</evidence>
<keyword evidence="1" id="KW-1133">Transmembrane helix</keyword>
<sequence length="58" mass="6193">MEILKTILIIVIFFVATPFTMALAKLSGLSEFSQKLIAAAGILICFAIAYIKTKNGGS</sequence>
<proteinExistence type="predicted"/>
<reference evidence="2" key="1">
    <citation type="journal article" date="2014" name="Front. Microbiol.">
        <title>High frequency of phylogenetically diverse reductive dehalogenase-homologous genes in deep subseafloor sedimentary metagenomes.</title>
        <authorList>
            <person name="Kawai M."/>
            <person name="Futagami T."/>
            <person name="Toyoda A."/>
            <person name="Takaki Y."/>
            <person name="Nishi S."/>
            <person name="Hori S."/>
            <person name="Arai W."/>
            <person name="Tsubouchi T."/>
            <person name="Morono Y."/>
            <person name="Uchiyama I."/>
            <person name="Ito T."/>
            <person name="Fujiyama A."/>
            <person name="Inagaki F."/>
            <person name="Takami H."/>
        </authorList>
    </citation>
    <scope>NUCLEOTIDE SEQUENCE</scope>
    <source>
        <strain evidence="2">Expedition CK06-06</strain>
    </source>
</reference>
<comment type="caution">
    <text evidence="2">The sequence shown here is derived from an EMBL/GenBank/DDBJ whole genome shotgun (WGS) entry which is preliminary data.</text>
</comment>
<accession>X0YUN1</accession>
<keyword evidence="1" id="KW-0472">Membrane</keyword>
<keyword evidence="1" id="KW-0812">Transmembrane</keyword>
<name>X0YUN1_9ZZZZ</name>
<dbReference type="EMBL" id="BART01001007">
    <property type="protein sequence ID" value="GAG60364.1"/>
    <property type="molecule type" value="Genomic_DNA"/>
</dbReference>
<dbReference type="AlphaFoldDB" id="X0YUN1"/>